<evidence type="ECO:0000313" key="1">
    <source>
        <dbReference type="EMBL" id="KAG6529665.1"/>
    </source>
</evidence>
<dbReference type="EMBL" id="JACMSC010000003">
    <property type="protein sequence ID" value="KAG6529665.1"/>
    <property type="molecule type" value="Genomic_DNA"/>
</dbReference>
<protein>
    <submittedName>
        <fullName evidence="1">Uncharacterized protein</fullName>
    </submittedName>
</protein>
<reference evidence="1 2" key="1">
    <citation type="submission" date="2020-08" db="EMBL/GenBank/DDBJ databases">
        <title>Plant Genome Project.</title>
        <authorList>
            <person name="Zhang R.-G."/>
        </authorList>
    </citation>
    <scope>NUCLEOTIDE SEQUENCE [LARGE SCALE GENOMIC DNA]</scope>
    <source>
        <tissue evidence="1">Rhizome</tissue>
    </source>
</reference>
<sequence>MRPTSASQRTEISCAFLSSPVRRLEKVTCRLVLFSIRFNSTLPLPIFALPPLPLASTLNYQAASIGSEGTTPLGSLERKKCRRLGRNQGINANARDDCAVKRRLADWRREGGKEKHSYTSYGSKK</sequence>
<proteinExistence type="predicted"/>
<gene>
    <name evidence="1" type="ORF">ZIOFF_011878</name>
</gene>
<keyword evidence="2" id="KW-1185">Reference proteome</keyword>
<comment type="caution">
    <text evidence="1">The sequence shown here is derived from an EMBL/GenBank/DDBJ whole genome shotgun (WGS) entry which is preliminary data.</text>
</comment>
<organism evidence="1 2">
    <name type="scientific">Zingiber officinale</name>
    <name type="common">Ginger</name>
    <name type="synonym">Amomum zingiber</name>
    <dbReference type="NCBI Taxonomy" id="94328"/>
    <lineage>
        <taxon>Eukaryota</taxon>
        <taxon>Viridiplantae</taxon>
        <taxon>Streptophyta</taxon>
        <taxon>Embryophyta</taxon>
        <taxon>Tracheophyta</taxon>
        <taxon>Spermatophyta</taxon>
        <taxon>Magnoliopsida</taxon>
        <taxon>Liliopsida</taxon>
        <taxon>Zingiberales</taxon>
        <taxon>Zingiberaceae</taxon>
        <taxon>Zingiber</taxon>
    </lineage>
</organism>
<dbReference type="AlphaFoldDB" id="A0A8J5HRQ8"/>
<dbReference type="Proteomes" id="UP000734854">
    <property type="component" value="Unassembled WGS sequence"/>
</dbReference>
<accession>A0A8J5HRQ8</accession>
<evidence type="ECO:0000313" key="2">
    <source>
        <dbReference type="Proteomes" id="UP000734854"/>
    </source>
</evidence>
<name>A0A8J5HRQ8_ZINOF</name>